<evidence type="ECO:0000256" key="1">
    <source>
        <dbReference type="ARBA" id="ARBA00004651"/>
    </source>
</evidence>
<dbReference type="PANTHER" id="PTHR30572">
    <property type="entry name" value="MEMBRANE COMPONENT OF TRANSPORTER-RELATED"/>
    <property type="match status" value="1"/>
</dbReference>
<evidence type="ECO:0000256" key="6">
    <source>
        <dbReference type="ARBA" id="ARBA00038076"/>
    </source>
</evidence>
<proteinExistence type="inferred from homology"/>
<dbReference type="Pfam" id="PF12704">
    <property type="entry name" value="MacB_PCD"/>
    <property type="match status" value="1"/>
</dbReference>
<comment type="similarity">
    <text evidence="6">Belongs to the ABC-4 integral membrane protein family.</text>
</comment>
<sequence length="363" mass="39037">MLGVAPLRGTTFESSGARELAASPAVLISENYWQRRFASDPAVLGKTIRLNGAPFTIIGVTPPDFVGTSMATPDFWLPLSLEPMVHPDADPLHDREDLHLRLFGRLAPGASSRQAQAETNLVASRLRTLHDVNSEWSRPAAALITPGSPLPGKMAPRLKFTILLIMLAVTMVLVIACANVASLQLARATARQNELSTRLSMGASRGRLVRQLLTESALQGLLAGMIAFPSTWAILKVAANWFTQAFPVEAGTLVLHVAPDFEIFAYVLAISVFAGLLFGLAPALESSRSALFSAVRGKAGSAPVRSRRLRELLIASQVAVCLVLMIAGSMLIRSSLHTLGMPTGYDGKRVVDLDFRFPEGSKY</sequence>
<keyword evidence="4 7" id="KW-1133">Transmembrane helix</keyword>
<comment type="caution">
    <text evidence="10">The sequence shown here is derived from an EMBL/GenBank/DDBJ whole genome shotgun (WGS) entry which is preliminary data.</text>
</comment>
<comment type="subcellular location">
    <subcellularLocation>
        <location evidence="1">Cell membrane</location>
        <topology evidence="1">Multi-pass membrane protein</topology>
    </subcellularLocation>
</comment>
<dbReference type="Proteomes" id="UP000567293">
    <property type="component" value="Unassembled WGS sequence"/>
</dbReference>
<evidence type="ECO:0000313" key="11">
    <source>
        <dbReference type="Proteomes" id="UP000567293"/>
    </source>
</evidence>
<gene>
    <name evidence="10" type="ORF">HRJ53_00995</name>
</gene>
<dbReference type="GO" id="GO:0022857">
    <property type="term" value="F:transmembrane transporter activity"/>
    <property type="evidence" value="ECO:0007669"/>
    <property type="project" value="TreeGrafter"/>
</dbReference>
<keyword evidence="2" id="KW-1003">Cell membrane</keyword>
<evidence type="ECO:0000256" key="4">
    <source>
        <dbReference type="ARBA" id="ARBA00022989"/>
    </source>
</evidence>
<dbReference type="InterPro" id="IPR003838">
    <property type="entry name" value="ABC3_permease_C"/>
</dbReference>
<dbReference type="GO" id="GO:0005886">
    <property type="term" value="C:plasma membrane"/>
    <property type="evidence" value="ECO:0007669"/>
    <property type="project" value="UniProtKB-SubCell"/>
</dbReference>
<feature type="transmembrane region" description="Helical" evidence="7">
    <location>
        <begin position="160"/>
        <end position="181"/>
    </location>
</feature>
<dbReference type="Pfam" id="PF02687">
    <property type="entry name" value="FtsX"/>
    <property type="match status" value="1"/>
</dbReference>
<keyword evidence="3 7" id="KW-0812">Transmembrane</keyword>
<keyword evidence="11" id="KW-1185">Reference proteome</keyword>
<dbReference type="InterPro" id="IPR050250">
    <property type="entry name" value="Macrolide_Exporter_MacB"/>
</dbReference>
<protein>
    <submittedName>
        <fullName evidence="10">ABC transporter permease</fullName>
    </submittedName>
</protein>
<feature type="domain" description="ABC3 transporter permease C-terminal" evidence="8">
    <location>
        <begin position="167"/>
        <end position="288"/>
    </location>
</feature>
<feature type="transmembrane region" description="Helical" evidence="7">
    <location>
        <begin position="312"/>
        <end position="332"/>
    </location>
</feature>
<feature type="transmembrane region" description="Helical" evidence="7">
    <location>
        <begin position="263"/>
        <end position="284"/>
    </location>
</feature>
<dbReference type="PANTHER" id="PTHR30572:SF4">
    <property type="entry name" value="ABC TRANSPORTER PERMEASE YTRF"/>
    <property type="match status" value="1"/>
</dbReference>
<dbReference type="InterPro" id="IPR025857">
    <property type="entry name" value="MacB_PCD"/>
</dbReference>
<name>A0A7V8SV70_9BACT</name>
<keyword evidence="5 7" id="KW-0472">Membrane</keyword>
<feature type="domain" description="MacB-like periplasmic core" evidence="9">
    <location>
        <begin position="3"/>
        <end position="118"/>
    </location>
</feature>
<organism evidence="10 11">
    <name type="scientific">Candidatus Acidiferrum panamense</name>
    <dbReference type="NCBI Taxonomy" id="2741543"/>
    <lineage>
        <taxon>Bacteria</taxon>
        <taxon>Pseudomonadati</taxon>
        <taxon>Acidobacteriota</taxon>
        <taxon>Terriglobia</taxon>
        <taxon>Candidatus Acidiferrales</taxon>
        <taxon>Candidatus Acidiferrum</taxon>
    </lineage>
</organism>
<feature type="non-terminal residue" evidence="10">
    <location>
        <position position="363"/>
    </location>
</feature>
<evidence type="ECO:0000256" key="7">
    <source>
        <dbReference type="SAM" id="Phobius"/>
    </source>
</evidence>
<evidence type="ECO:0000256" key="2">
    <source>
        <dbReference type="ARBA" id="ARBA00022475"/>
    </source>
</evidence>
<evidence type="ECO:0000259" key="9">
    <source>
        <dbReference type="Pfam" id="PF12704"/>
    </source>
</evidence>
<dbReference type="EMBL" id="JACDQQ010000100">
    <property type="protein sequence ID" value="MBA0083549.1"/>
    <property type="molecule type" value="Genomic_DNA"/>
</dbReference>
<feature type="transmembrane region" description="Helical" evidence="7">
    <location>
        <begin position="220"/>
        <end position="243"/>
    </location>
</feature>
<reference evidence="10" key="1">
    <citation type="submission" date="2020-06" db="EMBL/GenBank/DDBJ databases">
        <title>Legume-microbial interactions unlock mineral nutrients during tropical forest succession.</title>
        <authorList>
            <person name="Epihov D.Z."/>
        </authorList>
    </citation>
    <scope>NUCLEOTIDE SEQUENCE [LARGE SCALE GENOMIC DNA]</scope>
    <source>
        <strain evidence="10">Pan2503</strain>
    </source>
</reference>
<evidence type="ECO:0000256" key="5">
    <source>
        <dbReference type="ARBA" id="ARBA00023136"/>
    </source>
</evidence>
<evidence type="ECO:0000259" key="8">
    <source>
        <dbReference type="Pfam" id="PF02687"/>
    </source>
</evidence>
<evidence type="ECO:0000256" key="3">
    <source>
        <dbReference type="ARBA" id="ARBA00022692"/>
    </source>
</evidence>
<dbReference type="AlphaFoldDB" id="A0A7V8SV70"/>
<evidence type="ECO:0000313" key="10">
    <source>
        <dbReference type="EMBL" id="MBA0083549.1"/>
    </source>
</evidence>
<accession>A0A7V8SV70</accession>